<reference evidence="1 2" key="1">
    <citation type="journal article" date="2019" name="Commun. Biol.">
        <title>The bagworm genome reveals a unique fibroin gene that provides high tensile strength.</title>
        <authorList>
            <person name="Kono N."/>
            <person name="Nakamura H."/>
            <person name="Ohtoshi R."/>
            <person name="Tomita M."/>
            <person name="Numata K."/>
            <person name="Arakawa K."/>
        </authorList>
    </citation>
    <scope>NUCLEOTIDE SEQUENCE [LARGE SCALE GENOMIC DNA]</scope>
</reference>
<organism evidence="1 2">
    <name type="scientific">Eumeta variegata</name>
    <name type="common">Bagworm moth</name>
    <name type="synonym">Eumeta japonica</name>
    <dbReference type="NCBI Taxonomy" id="151549"/>
    <lineage>
        <taxon>Eukaryota</taxon>
        <taxon>Metazoa</taxon>
        <taxon>Ecdysozoa</taxon>
        <taxon>Arthropoda</taxon>
        <taxon>Hexapoda</taxon>
        <taxon>Insecta</taxon>
        <taxon>Pterygota</taxon>
        <taxon>Neoptera</taxon>
        <taxon>Endopterygota</taxon>
        <taxon>Lepidoptera</taxon>
        <taxon>Glossata</taxon>
        <taxon>Ditrysia</taxon>
        <taxon>Tineoidea</taxon>
        <taxon>Psychidae</taxon>
        <taxon>Oiketicinae</taxon>
        <taxon>Eumeta</taxon>
    </lineage>
</organism>
<comment type="caution">
    <text evidence="1">The sequence shown here is derived from an EMBL/GenBank/DDBJ whole genome shotgun (WGS) entry which is preliminary data.</text>
</comment>
<name>A0A4C1Z503_EUMVA</name>
<dbReference type="Proteomes" id="UP000299102">
    <property type="component" value="Unassembled WGS sequence"/>
</dbReference>
<gene>
    <name evidence="1" type="ORF">EVAR_49713_1</name>
</gene>
<proteinExistence type="predicted"/>
<protein>
    <submittedName>
        <fullName evidence="1">Uncharacterized protein</fullName>
    </submittedName>
</protein>
<evidence type="ECO:0000313" key="2">
    <source>
        <dbReference type="Proteomes" id="UP000299102"/>
    </source>
</evidence>
<dbReference type="AlphaFoldDB" id="A0A4C1Z503"/>
<evidence type="ECO:0000313" key="1">
    <source>
        <dbReference type="EMBL" id="GBP82402.1"/>
    </source>
</evidence>
<sequence length="142" mass="16315">MRERTQRRRNDVRSLARLSFDWRHVDRGLRLAASRRGACARRPWCDPAAVVAQCLNPTCTKTIIHDTNFVPFVIIMIVIISQNNRRFAVGVHCSTNIRDTARTRRRKRGLDRDWPKMAAKLAIGRRILGAKFRLVVVPDGGK</sequence>
<dbReference type="EMBL" id="BGZK01001562">
    <property type="protein sequence ID" value="GBP82402.1"/>
    <property type="molecule type" value="Genomic_DNA"/>
</dbReference>
<keyword evidence="2" id="KW-1185">Reference proteome</keyword>
<accession>A0A4C1Z503</accession>